<proteinExistence type="predicted"/>
<evidence type="ECO:0000313" key="1">
    <source>
        <dbReference type="EMBL" id="RGC24862.1"/>
    </source>
</evidence>
<evidence type="ECO:0000313" key="2">
    <source>
        <dbReference type="Proteomes" id="UP000261111"/>
    </source>
</evidence>
<gene>
    <name evidence="1" type="ORF">DWX41_20855</name>
</gene>
<sequence length="130" mass="14556">MIDVSNRVLSNIKQTISASCKNVVNDSSVTPAGFPAVSVEQIDNPDVAVDLENSENAVRSIIEIRSYSNKSLFESKSLINKCSDAMRLMGYERDYGPKKVDNVSDKNIYRMVARFKRIVSSVEDIDKFDN</sequence>
<reference evidence="1 2" key="1">
    <citation type="submission" date="2018-08" db="EMBL/GenBank/DDBJ databases">
        <title>A genome reference for cultivated species of the human gut microbiota.</title>
        <authorList>
            <person name="Zou Y."/>
            <person name="Xue W."/>
            <person name="Luo G."/>
        </authorList>
    </citation>
    <scope>NUCLEOTIDE SEQUENCE [LARGE SCALE GENOMIC DNA]</scope>
    <source>
        <strain evidence="1 2">AF19-21</strain>
    </source>
</reference>
<dbReference type="Proteomes" id="UP000261111">
    <property type="component" value="Unassembled WGS sequence"/>
</dbReference>
<evidence type="ECO:0008006" key="3">
    <source>
        <dbReference type="Google" id="ProtNLM"/>
    </source>
</evidence>
<organism evidence="1 2">
    <name type="scientific">Hungatella hathewayi</name>
    <dbReference type="NCBI Taxonomy" id="154046"/>
    <lineage>
        <taxon>Bacteria</taxon>
        <taxon>Bacillati</taxon>
        <taxon>Bacillota</taxon>
        <taxon>Clostridia</taxon>
        <taxon>Lachnospirales</taxon>
        <taxon>Lachnospiraceae</taxon>
        <taxon>Hungatella</taxon>
    </lineage>
</organism>
<protein>
    <recommendedName>
        <fullName evidence="3">DUF3168 domain-containing protein</fullName>
    </recommendedName>
</protein>
<name>A0A3E2WET2_9FIRM</name>
<dbReference type="EMBL" id="QVIA01000034">
    <property type="protein sequence ID" value="RGC24862.1"/>
    <property type="molecule type" value="Genomic_DNA"/>
</dbReference>
<accession>A0A3E2WET2</accession>
<dbReference type="AlphaFoldDB" id="A0A3E2WET2"/>
<comment type="caution">
    <text evidence="1">The sequence shown here is derived from an EMBL/GenBank/DDBJ whole genome shotgun (WGS) entry which is preliminary data.</text>
</comment>